<keyword evidence="3" id="KW-1185">Reference proteome</keyword>
<dbReference type="Gene3D" id="1.10.8.1220">
    <property type="match status" value="1"/>
</dbReference>
<feature type="non-terminal residue" evidence="2">
    <location>
        <position position="171"/>
    </location>
</feature>
<name>A0A212C1T9_CEREH</name>
<protein>
    <submittedName>
        <fullName evidence="2">DNAH7</fullName>
    </submittedName>
</protein>
<dbReference type="Pfam" id="PF12781">
    <property type="entry name" value="AAA_9"/>
    <property type="match status" value="1"/>
</dbReference>
<dbReference type="OrthoDB" id="9907575at2759"/>
<evidence type="ECO:0000259" key="1">
    <source>
        <dbReference type="Pfam" id="PF12781"/>
    </source>
</evidence>
<dbReference type="InterPro" id="IPR027417">
    <property type="entry name" value="P-loop_NTPase"/>
</dbReference>
<dbReference type="InterPro" id="IPR035706">
    <property type="entry name" value="AAA_9"/>
</dbReference>
<organism evidence="2 3">
    <name type="scientific">Cervus elaphus hippelaphus</name>
    <name type="common">European red deer</name>
    <dbReference type="NCBI Taxonomy" id="46360"/>
    <lineage>
        <taxon>Eukaryota</taxon>
        <taxon>Metazoa</taxon>
        <taxon>Chordata</taxon>
        <taxon>Craniata</taxon>
        <taxon>Vertebrata</taxon>
        <taxon>Euteleostomi</taxon>
        <taxon>Mammalia</taxon>
        <taxon>Eutheria</taxon>
        <taxon>Laurasiatheria</taxon>
        <taxon>Artiodactyla</taxon>
        <taxon>Ruminantia</taxon>
        <taxon>Pecora</taxon>
        <taxon>Cervidae</taxon>
        <taxon>Cervinae</taxon>
        <taxon>Cervus</taxon>
    </lineage>
</organism>
<dbReference type="Proteomes" id="UP000242450">
    <property type="component" value="Chromosome 33"/>
</dbReference>
<proteinExistence type="predicted"/>
<dbReference type="EMBL" id="MKHE01000033">
    <property type="protein sequence ID" value="OWJ99946.1"/>
    <property type="molecule type" value="Genomic_DNA"/>
</dbReference>
<dbReference type="GO" id="GO:0045505">
    <property type="term" value="F:dynein intermediate chain binding"/>
    <property type="evidence" value="ECO:0007669"/>
    <property type="project" value="InterPro"/>
</dbReference>
<dbReference type="GO" id="GO:0051959">
    <property type="term" value="F:dynein light intermediate chain binding"/>
    <property type="evidence" value="ECO:0007669"/>
    <property type="project" value="InterPro"/>
</dbReference>
<comment type="caution">
    <text evidence="2">The sequence shown here is derived from an EMBL/GenBank/DDBJ whole genome shotgun (WGS) entry which is preliminary data.</text>
</comment>
<sequence>LLENVGEELDPILEPLLLKQTFKQGGSTCIRLGDSTIEYSPDFRFYITTKLRNPHYLPETSLKEIEDKILEVLSSSEGNILEDETAIKILSSSKALANEISQKQEVAEETEKKIDSTRMGYRPIAVHSTILFFSIADLANIEPMYQYSLTWFINLFILSIENSEKSEILSK</sequence>
<dbReference type="PANTHER" id="PTHR22878:SF66">
    <property type="entry name" value="DYNEIN AXONEMAL HEAVY CHAIN 7"/>
    <property type="match status" value="1"/>
</dbReference>
<evidence type="ECO:0000313" key="3">
    <source>
        <dbReference type="Proteomes" id="UP000242450"/>
    </source>
</evidence>
<dbReference type="GO" id="GO:0007018">
    <property type="term" value="P:microtubule-based movement"/>
    <property type="evidence" value="ECO:0007669"/>
    <property type="project" value="InterPro"/>
</dbReference>
<reference evidence="2 3" key="1">
    <citation type="journal article" date="2018" name="Mol. Genet. Genomics">
        <title>The red deer Cervus elaphus genome CerEla1.0: sequencing, annotating, genes, and chromosomes.</title>
        <authorList>
            <person name="Bana N.A."/>
            <person name="Nyiri A."/>
            <person name="Nagy J."/>
            <person name="Frank K."/>
            <person name="Nagy T."/>
            <person name="Steger V."/>
            <person name="Schiller M."/>
            <person name="Lakatos P."/>
            <person name="Sugar L."/>
            <person name="Horn P."/>
            <person name="Barta E."/>
            <person name="Orosz L."/>
        </authorList>
    </citation>
    <scope>NUCLEOTIDE SEQUENCE [LARGE SCALE GENOMIC DNA]</scope>
    <source>
        <strain evidence="2">Hungarian</strain>
    </source>
</reference>
<gene>
    <name evidence="2" type="ORF">Celaphus_00015986</name>
</gene>
<feature type="non-terminal residue" evidence="2">
    <location>
        <position position="1"/>
    </location>
</feature>
<dbReference type="Gene3D" id="6.10.140.1060">
    <property type="match status" value="1"/>
</dbReference>
<dbReference type="AlphaFoldDB" id="A0A212C1T9"/>
<evidence type="ECO:0000313" key="2">
    <source>
        <dbReference type="EMBL" id="OWJ99946.1"/>
    </source>
</evidence>
<dbReference type="Gene3D" id="3.40.50.300">
    <property type="entry name" value="P-loop containing nucleotide triphosphate hydrolases"/>
    <property type="match status" value="1"/>
</dbReference>
<dbReference type="InterPro" id="IPR026983">
    <property type="entry name" value="DHC"/>
</dbReference>
<accession>A0A212C1T9</accession>
<feature type="domain" description="Dynein heavy chain ATP-binding dynein motor region" evidence="1">
    <location>
        <begin position="1"/>
        <end position="61"/>
    </location>
</feature>
<dbReference type="PANTHER" id="PTHR22878">
    <property type="entry name" value="DYNEIN HEAVY CHAIN 6, AXONEMAL-LIKE-RELATED"/>
    <property type="match status" value="1"/>
</dbReference>
<dbReference type="GO" id="GO:0030286">
    <property type="term" value="C:dynein complex"/>
    <property type="evidence" value="ECO:0007669"/>
    <property type="project" value="InterPro"/>
</dbReference>